<proteinExistence type="predicted"/>
<dbReference type="AlphaFoldDB" id="A0A0A9HJQ0"/>
<protein>
    <submittedName>
        <fullName evidence="1">Uncharacterized protein</fullName>
    </submittedName>
</protein>
<evidence type="ECO:0000313" key="1">
    <source>
        <dbReference type="EMBL" id="JAE37415.1"/>
    </source>
</evidence>
<name>A0A0A9HJQ0_ARUDO</name>
<sequence length="21" mass="2061">MLLLSLPLLPPWLVAGAGGAA</sequence>
<organism evidence="1">
    <name type="scientific">Arundo donax</name>
    <name type="common">Giant reed</name>
    <name type="synonym">Donax arundinaceus</name>
    <dbReference type="NCBI Taxonomy" id="35708"/>
    <lineage>
        <taxon>Eukaryota</taxon>
        <taxon>Viridiplantae</taxon>
        <taxon>Streptophyta</taxon>
        <taxon>Embryophyta</taxon>
        <taxon>Tracheophyta</taxon>
        <taxon>Spermatophyta</taxon>
        <taxon>Magnoliopsida</taxon>
        <taxon>Liliopsida</taxon>
        <taxon>Poales</taxon>
        <taxon>Poaceae</taxon>
        <taxon>PACMAD clade</taxon>
        <taxon>Arundinoideae</taxon>
        <taxon>Arundineae</taxon>
        <taxon>Arundo</taxon>
    </lineage>
</organism>
<dbReference type="EMBL" id="GBRH01160481">
    <property type="protein sequence ID" value="JAE37415.1"/>
    <property type="molecule type" value="Transcribed_RNA"/>
</dbReference>
<reference evidence="1" key="2">
    <citation type="journal article" date="2015" name="Data Brief">
        <title>Shoot transcriptome of the giant reed, Arundo donax.</title>
        <authorList>
            <person name="Barrero R.A."/>
            <person name="Guerrero F.D."/>
            <person name="Moolhuijzen P."/>
            <person name="Goolsby J.A."/>
            <person name="Tidwell J."/>
            <person name="Bellgard S.E."/>
            <person name="Bellgard M.I."/>
        </authorList>
    </citation>
    <scope>NUCLEOTIDE SEQUENCE</scope>
    <source>
        <tissue evidence="1">Shoot tissue taken approximately 20 cm above the soil surface</tissue>
    </source>
</reference>
<accession>A0A0A9HJQ0</accession>
<reference evidence="1" key="1">
    <citation type="submission" date="2014-09" db="EMBL/GenBank/DDBJ databases">
        <authorList>
            <person name="Magalhaes I.L.F."/>
            <person name="Oliveira U."/>
            <person name="Santos F.R."/>
            <person name="Vidigal T.H.D.A."/>
            <person name="Brescovit A.D."/>
            <person name="Santos A.J."/>
        </authorList>
    </citation>
    <scope>NUCLEOTIDE SEQUENCE</scope>
    <source>
        <tissue evidence="1">Shoot tissue taken approximately 20 cm above the soil surface</tissue>
    </source>
</reference>